<dbReference type="Pfam" id="PF00196">
    <property type="entry name" value="GerE"/>
    <property type="match status" value="1"/>
</dbReference>
<dbReference type="InterPro" id="IPR036388">
    <property type="entry name" value="WH-like_DNA-bd_sf"/>
</dbReference>
<feature type="region of interest" description="Disordered" evidence="4">
    <location>
        <begin position="411"/>
        <end position="434"/>
    </location>
</feature>
<dbReference type="Proteomes" id="UP001368654">
    <property type="component" value="Unassembled WGS sequence"/>
</dbReference>
<feature type="compositionally biased region" description="Low complexity" evidence="4">
    <location>
        <begin position="752"/>
        <end position="764"/>
    </location>
</feature>
<organism evidence="6 7">
    <name type="scientific">Microbacterium marmarense</name>
    <dbReference type="NCBI Taxonomy" id="3122051"/>
    <lineage>
        <taxon>Bacteria</taxon>
        <taxon>Bacillati</taxon>
        <taxon>Actinomycetota</taxon>
        <taxon>Actinomycetes</taxon>
        <taxon>Micrococcales</taxon>
        <taxon>Microbacteriaceae</taxon>
        <taxon>Microbacterium</taxon>
    </lineage>
</organism>
<accession>A0ABU8LUZ4</accession>
<dbReference type="RefSeq" id="WP_337338493.1">
    <property type="nucleotide sequence ID" value="NZ_JBBDGL010000003.1"/>
</dbReference>
<feature type="domain" description="HTH luxR-type" evidence="5">
    <location>
        <begin position="763"/>
        <end position="828"/>
    </location>
</feature>
<keyword evidence="7" id="KW-1185">Reference proteome</keyword>
<dbReference type="SMART" id="SM00421">
    <property type="entry name" value="HTH_LUXR"/>
    <property type="match status" value="1"/>
</dbReference>
<dbReference type="PANTHER" id="PTHR44688">
    <property type="entry name" value="DNA-BINDING TRANSCRIPTIONAL ACTIVATOR DEVR_DOSR"/>
    <property type="match status" value="1"/>
</dbReference>
<feature type="region of interest" description="Disordered" evidence="4">
    <location>
        <begin position="745"/>
        <end position="768"/>
    </location>
</feature>
<evidence type="ECO:0000256" key="2">
    <source>
        <dbReference type="ARBA" id="ARBA00023125"/>
    </source>
</evidence>
<keyword evidence="1" id="KW-0805">Transcription regulation</keyword>
<dbReference type="PANTHER" id="PTHR44688:SF16">
    <property type="entry name" value="DNA-BINDING TRANSCRIPTIONAL ACTIVATOR DEVR_DOSR"/>
    <property type="match status" value="1"/>
</dbReference>
<gene>
    <name evidence="6" type="ORF">WDU96_10615</name>
</gene>
<keyword evidence="2" id="KW-0238">DNA-binding</keyword>
<name>A0ABU8LUZ4_9MICO</name>
<evidence type="ECO:0000259" key="5">
    <source>
        <dbReference type="PROSITE" id="PS50043"/>
    </source>
</evidence>
<sequence length="833" mass="88235">MSTIAPAAPTAVLSTSLRFSSVERAIAALTAVDEETAVRGVLSGNAGSGKSVALRRVRSLLAARGRSSMRLRADTNIGTIPPADVLLVDDAHLLGDEVLRELVARAEDPDSALVVAARSWPASAELTELVRSLEHSGQTVLLSDAMPGDVRASLAGTARCEDRVIHDTGAIAWLAHACITAHESVACRGGEDHDEIDRAIELRISHMLDLVSPELSRLIEDLAVGGAAEVPPELIAYGCAEGLLLRNGLLARLVAAAARRRMPAHRLVELVRTGAIDYVPDPGLAVGFEGVRDAELAKALASRALGTISSDPDLAAALYDRALACGADDAETLPGRVYAAWAAGRLDDVGTLLDGREFPSDCPQRQLVADVAASSWVERGMMPLADQTYRAFALTDEISRTHAFLAAAGSGRLSAQPHRTETNTNTNAQPESAAAPSTIAITMNLLERGLRSTLTNDAPTTALTELPRASELYTASRTSTPIPELPAVIAAITAIGVGDLTAAHSIVHDAIRDQQGGPRQQPHLYLWCAWVSLQRERPADAREALARATANDHTLSPRDDALAAAITVGLARRHEDSAGLASAWQSVKARLQRTEPDLYTLLPLGELIISAARVGDIAWAQRAFDNGLRIVADLGDPPLWSAPLHWAGIQRGILLNRPADLAPHAKALVAAAAHNRLAAMMAQAGRVWTAVLSGHVDPEAVEVAAHGLASVGLAWDGARLAGHGAGRSDDRKVIARLLACARELHPRETPRAESPAPASSAADVSTDEVLSEREREVAELVIQGKTYAEIGEAIFISPRTAEHHIAHIRRRVNATSRSELLSKLRIILDDGAA</sequence>
<dbReference type="SUPFAM" id="SSF46894">
    <property type="entry name" value="C-terminal effector domain of the bipartite response regulators"/>
    <property type="match status" value="1"/>
</dbReference>
<protein>
    <submittedName>
        <fullName evidence="6">LuxR C-terminal-related transcriptional regulator</fullName>
    </submittedName>
</protein>
<evidence type="ECO:0000256" key="1">
    <source>
        <dbReference type="ARBA" id="ARBA00023015"/>
    </source>
</evidence>
<reference evidence="6 7" key="1">
    <citation type="submission" date="2024-02" db="EMBL/GenBank/DDBJ databases">
        <authorList>
            <person name="Saticioglu I.B."/>
        </authorList>
    </citation>
    <scope>NUCLEOTIDE SEQUENCE [LARGE SCALE GENOMIC DNA]</scope>
    <source>
        <strain evidence="6 7">Mu-86</strain>
    </source>
</reference>
<keyword evidence="3" id="KW-0804">Transcription</keyword>
<dbReference type="EMBL" id="JBBDGL010000003">
    <property type="protein sequence ID" value="MEJ1156046.1"/>
    <property type="molecule type" value="Genomic_DNA"/>
</dbReference>
<evidence type="ECO:0000256" key="4">
    <source>
        <dbReference type="SAM" id="MobiDB-lite"/>
    </source>
</evidence>
<dbReference type="CDD" id="cd06170">
    <property type="entry name" value="LuxR_C_like"/>
    <property type="match status" value="1"/>
</dbReference>
<evidence type="ECO:0000313" key="6">
    <source>
        <dbReference type="EMBL" id="MEJ1156046.1"/>
    </source>
</evidence>
<dbReference type="PRINTS" id="PR00038">
    <property type="entry name" value="HTHLUXR"/>
</dbReference>
<dbReference type="InterPro" id="IPR016032">
    <property type="entry name" value="Sig_transdc_resp-reg_C-effctor"/>
</dbReference>
<dbReference type="InterPro" id="IPR000792">
    <property type="entry name" value="Tscrpt_reg_LuxR_C"/>
</dbReference>
<dbReference type="Gene3D" id="1.10.10.10">
    <property type="entry name" value="Winged helix-like DNA-binding domain superfamily/Winged helix DNA-binding domain"/>
    <property type="match status" value="1"/>
</dbReference>
<comment type="caution">
    <text evidence="6">The sequence shown here is derived from an EMBL/GenBank/DDBJ whole genome shotgun (WGS) entry which is preliminary data.</text>
</comment>
<proteinExistence type="predicted"/>
<dbReference type="PROSITE" id="PS50043">
    <property type="entry name" value="HTH_LUXR_2"/>
    <property type="match status" value="1"/>
</dbReference>
<evidence type="ECO:0000313" key="7">
    <source>
        <dbReference type="Proteomes" id="UP001368654"/>
    </source>
</evidence>
<evidence type="ECO:0000256" key="3">
    <source>
        <dbReference type="ARBA" id="ARBA00023163"/>
    </source>
</evidence>